<dbReference type="InterPro" id="IPR056569">
    <property type="entry name" value="ArlJ-like"/>
</dbReference>
<dbReference type="NCBIfam" id="NF004704">
    <property type="entry name" value="PRK06041.1-2"/>
    <property type="match status" value="1"/>
</dbReference>
<feature type="transmembrane region" description="Helical" evidence="6">
    <location>
        <begin position="521"/>
        <end position="541"/>
    </location>
</feature>
<keyword evidence="5 6" id="KW-0472">Membrane</keyword>
<evidence type="ECO:0000259" key="7">
    <source>
        <dbReference type="Pfam" id="PF00482"/>
    </source>
</evidence>
<protein>
    <submittedName>
        <fullName evidence="8">Archaellar assembly protein FlaJ</fullName>
    </submittedName>
</protein>
<name>A0A8J8PCH5_9EURY</name>
<evidence type="ECO:0000256" key="6">
    <source>
        <dbReference type="SAM" id="Phobius"/>
    </source>
</evidence>
<feature type="transmembrane region" description="Helical" evidence="6">
    <location>
        <begin position="285"/>
        <end position="314"/>
    </location>
</feature>
<feature type="transmembrane region" description="Helical" evidence="6">
    <location>
        <begin position="326"/>
        <end position="344"/>
    </location>
</feature>
<organism evidence="8 9">
    <name type="scientific">Halonotius terrestris</name>
    <dbReference type="NCBI Taxonomy" id="2487750"/>
    <lineage>
        <taxon>Archaea</taxon>
        <taxon>Methanobacteriati</taxon>
        <taxon>Methanobacteriota</taxon>
        <taxon>Stenosarchaea group</taxon>
        <taxon>Halobacteria</taxon>
        <taxon>Halobacteriales</taxon>
        <taxon>Haloferacaceae</taxon>
        <taxon>Halonotius</taxon>
    </lineage>
</organism>
<dbReference type="InterPro" id="IPR018076">
    <property type="entry name" value="T2SS_GspF_dom"/>
</dbReference>
<evidence type="ECO:0000256" key="2">
    <source>
        <dbReference type="ARBA" id="ARBA00022475"/>
    </source>
</evidence>
<feature type="transmembrane region" description="Helical" evidence="6">
    <location>
        <begin position="214"/>
        <end position="235"/>
    </location>
</feature>
<keyword evidence="2" id="KW-1003">Cell membrane</keyword>
<evidence type="ECO:0000313" key="9">
    <source>
        <dbReference type="Proteomes" id="UP000705823"/>
    </source>
</evidence>
<feature type="transmembrane region" description="Helical" evidence="6">
    <location>
        <begin position="62"/>
        <end position="82"/>
    </location>
</feature>
<dbReference type="Proteomes" id="UP000705823">
    <property type="component" value="Unassembled WGS sequence"/>
</dbReference>
<proteinExistence type="predicted"/>
<dbReference type="EMBL" id="RKLU01000003">
    <property type="protein sequence ID" value="TQQ81029.1"/>
    <property type="molecule type" value="Genomic_DNA"/>
</dbReference>
<gene>
    <name evidence="8" type="primary">flaJ</name>
    <name evidence="8" type="ORF">EGH24_07720</name>
</gene>
<feature type="transmembrane region" description="Helical" evidence="6">
    <location>
        <begin position="467"/>
        <end position="488"/>
    </location>
</feature>
<keyword evidence="3 6" id="KW-0812">Transmembrane</keyword>
<keyword evidence="4 6" id="KW-1133">Transmembrane helix</keyword>
<dbReference type="AlphaFoldDB" id="A0A8J8PCH5"/>
<dbReference type="Pfam" id="PF00482">
    <property type="entry name" value="T2SSF"/>
    <property type="match status" value="1"/>
</dbReference>
<evidence type="ECO:0000313" key="8">
    <source>
        <dbReference type="EMBL" id="TQQ81029.1"/>
    </source>
</evidence>
<evidence type="ECO:0000256" key="5">
    <source>
        <dbReference type="ARBA" id="ARBA00023136"/>
    </source>
</evidence>
<dbReference type="PANTHER" id="PTHR35402">
    <property type="entry name" value="INTEGRAL MEMBRANE PROTEIN-RELATED"/>
    <property type="match status" value="1"/>
</dbReference>
<keyword evidence="9" id="KW-1185">Reference proteome</keyword>
<evidence type="ECO:0000256" key="4">
    <source>
        <dbReference type="ARBA" id="ARBA00022989"/>
    </source>
</evidence>
<reference evidence="8" key="1">
    <citation type="submission" date="2019-02" db="EMBL/GenBank/DDBJ databases">
        <title>Halonotius sp. a new haloarchaeum isolated from saline soil.</title>
        <authorList>
            <person name="Duran-Viseras A."/>
            <person name="Sanchez-Porro C."/>
            <person name="Ventosa A."/>
        </authorList>
    </citation>
    <scope>NUCLEOTIDE SEQUENCE</scope>
    <source>
        <strain evidence="8">F15B</strain>
    </source>
</reference>
<comment type="caution">
    <text evidence="8">The sequence shown here is derived from an EMBL/GenBank/DDBJ whole genome shotgun (WGS) entry which is preliminary data.</text>
</comment>
<sequence>MATQGEGSSSRLNTVLSFVAELLASYDKLDMSRRRYMLLIFLPSFAFFLATIGAAVVIDLPIFVRLPIPLLGLLVWATALVYPKIYISQRRTAMENQFHLVMVHMTVLSTTNIDRVEVFRRLAAEEEYGALAEEFGRIVTLVDTWNQSIDDACRRRAKEVPSRPLADFYERLAFTLEAGEEMSDFLLGEQEFIIENYQTIYEGNLANLEVMEDLYISMILSMTFGLVFAIVLPILTGVNPTVTVTGVIGLFMLVQFAFYYVIRKVSPYDPVWYFPDPRLIEDKELWIAMAVGGLGSLSIIAFMGLGFLGIGPGLGSLFFFLEDVPLGLYIAVPVTPLAITGIIMRREEQLIQERDEEFPNYIRSLGTAETAKQSTTADVLETLQNKDFGGLTPAIQRLYRRLRMRLSPEQAWGEFTLEAKSYLIQKYSEMYLIGRQMGGTPKVLGELISENMNTINQLREKRRQETVTLIGLLYGITAAAVFAFFIGLEVANILGQFSSELTLDQAEFGQLIYTSAYNVPVIEYLLLLVVLFNAALSSLMIRTIDGGNKATAYIHFVLLTWLGALIAILTRRVVSVLLQIDV</sequence>
<dbReference type="GO" id="GO:0005886">
    <property type="term" value="C:plasma membrane"/>
    <property type="evidence" value="ECO:0007669"/>
    <property type="project" value="UniProtKB-SubCell"/>
</dbReference>
<feature type="transmembrane region" description="Helical" evidence="6">
    <location>
        <begin position="36"/>
        <end position="56"/>
    </location>
</feature>
<accession>A0A8J8PCH5</accession>
<dbReference type="RefSeq" id="WP_142979591.1">
    <property type="nucleotide sequence ID" value="NZ_RKLU01000003.1"/>
</dbReference>
<dbReference type="PANTHER" id="PTHR35402:SF2">
    <property type="entry name" value="FLAGELLA ACCESSORY PROTEIN J"/>
    <property type="match status" value="1"/>
</dbReference>
<evidence type="ECO:0000256" key="3">
    <source>
        <dbReference type="ARBA" id="ARBA00022692"/>
    </source>
</evidence>
<comment type="subcellular location">
    <subcellularLocation>
        <location evidence="1">Cell membrane</location>
        <topology evidence="1">Multi-pass membrane protein</topology>
    </subcellularLocation>
</comment>
<dbReference type="OrthoDB" id="141855at2157"/>
<feature type="transmembrane region" description="Helical" evidence="6">
    <location>
        <begin position="241"/>
        <end position="262"/>
    </location>
</feature>
<feature type="transmembrane region" description="Helical" evidence="6">
    <location>
        <begin position="553"/>
        <end position="574"/>
    </location>
</feature>
<feature type="domain" description="Type II secretion system protein GspF" evidence="7">
    <location>
        <begin position="104"/>
        <end position="227"/>
    </location>
</feature>
<evidence type="ECO:0000256" key="1">
    <source>
        <dbReference type="ARBA" id="ARBA00004651"/>
    </source>
</evidence>